<feature type="domain" description="Alcohol dehydrogenase iron-type/glycerol dehydrogenase GldA" evidence="3">
    <location>
        <begin position="9"/>
        <end position="178"/>
    </location>
</feature>
<dbReference type="Pfam" id="PF25137">
    <property type="entry name" value="ADH_Fe_C"/>
    <property type="match status" value="1"/>
</dbReference>
<keyword evidence="2" id="KW-0560">Oxidoreductase</keyword>
<organism evidence="5 6">
    <name type="scientific">Candidatus Thalassospirochaeta sargassi</name>
    <dbReference type="NCBI Taxonomy" id="3119039"/>
    <lineage>
        <taxon>Bacteria</taxon>
        <taxon>Pseudomonadati</taxon>
        <taxon>Spirochaetota</taxon>
        <taxon>Spirochaetia</taxon>
        <taxon>Spirochaetales</taxon>
        <taxon>Spirochaetaceae</taxon>
        <taxon>Candidatus Thalassospirochaeta</taxon>
    </lineage>
</organism>
<dbReference type="GO" id="GO:0008106">
    <property type="term" value="F:alcohol dehydrogenase (NADP+) activity"/>
    <property type="evidence" value="ECO:0007669"/>
    <property type="project" value="TreeGrafter"/>
</dbReference>
<dbReference type="EMBL" id="JAQQAL010000040">
    <property type="protein sequence ID" value="MDC7228101.1"/>
    <property type="molecule type" value="Genomic_DNA"/>
</dbReference>
<evidence type="ECO:0000256" key="2">
    <source>
        <dbReference type="ARBA" id="ARBA00023002"/>
    </source>
</evidence>
<dbReference type="FunFam" id="3.40.50.1970:FF:000003">
    <property type="entry name" value="Alcohol dehydrogenase, iron-containing"/>
    <property type="match status" value="1"/>
</dbReference>
<dbReference type="SUPFAM" id="SSF56796">
    <property type="entry name" value="Dehydroquinate synthase-like"/>
    <property type="match status" value="1"/>
</dbReference>
<dbReference type="Proteomes" id="UP001221217">
    <property type="component" value="Unassembled WGS sequence"/>
</dbReference>
<dbReference type="CDD" id="cd08187">
    <property type="entry name" value="BDH"/>
    <property type="match status" value="1"/>
</dbReference>
<comment type="caution">
    <text evidence="5">The sequence shown here is derived from an EMBL/GenBank/DDBJ whole genome shotgun (WGS) entry which is preliminary data.</text>
</comment>
<dbReference type="Gene3D" id="3.40.50.1970">
    <property type="match status" value="1"/>
</dbReference>
<dbReference type="InterPro" id="IPR001670">
    <property type="entry name" value="ADH_Fe/GldA"/>
</dbReference>
<sequence length="388" mass="42668">MYPFEYYIPTKVIFGEGRISELGEVASTFGKKIMFVSYDEDFVKSVGLLDKAMKPLKDAGLEIIPFFGAKPNPTVSHIREGIELAKKDMPDVIVALGGGSVIDTAKAIAFGSLTDVDIWDLATGAAEPEKVLPLIAVSTIPATSSEMNPTSVVSNEENGRKEGFVNALMFPKVAICDPELTYTLPIGPTAIAAADIVSHLLEAYLAHHLEWAPMQNRYSTGMIRTVIDCMDRLMKDPKDAEARAQLMWTATFAWNGFYPCGLGPHDAIIHIVGHTFSAFYDTVHGAAMSVTIPAIMKFHKEERFARYSDMAREVFGAEGEDSVELAQVAIDGITAWFNKIGAPVNFREANIPTDKLSEMADDMLVTQKNWGSSYYTKDMMLEILELCK</sequence>
<dbReference type="Gene3D" id="1.20.1090.10">
    <property type="entry name" value="Dehydroquinate synthase-like - alpha domain"/>
    <property type="match status" value="1"/>
</dbReference>
<dbReference type="PANTHER" id="PTHR43633:SF1">
    <property type="entry name" value="ALCOHOL DEHYDROGENASE YQHD"/>
    <property type="match status" value="1"/>
</dbReference>
<protein>
    <submittedName>
        <fullName evidence="5">Iron-containing alcohol dehydrogenase</fullName>
    </submittedName>
</protein>
<evidence type="ECO:0000313" key="6">
    <source>
        <dbReference type="Proteomes" id="UP001221217"/>
    </source>
</evidence>
<dbReference type="Pfam" id="PF00465">
    <property type="entry name" value="Fe-ADH"/>
    <property type="match status" value="1"/>
</dbReference>
<dbReference type="GO" id="GO:1990362">
    <property type="term" value="F:butanol dehydrogenase (NAD+) activity"/>
    <property type="evidence" value="ECO:0007669"/>
    <property type="project" value="InterPro"/>
</dbReference>
<evidence type="ECO:0000313" key="5">
    <source>
        <dbReference type="EMBL" id="MDC7228101.1"/>
    </source>
</evidence>
<dbReference type="GO" id="GO:0005829">
    <property type="term" value="C:cytosol"/>
    <property type="evidence" value="ECO:0007669"/>
    <property type="project" value="TreeGrafter"/>
</dbReference>
<dbReference type="AlphaFoldDB" id="A0AAJ1IJE0"/>
<evidence type="ECO:0000259" key="4">
    <source>
        <dbReference type="Pfam" id="PF25137"/>
    </source>
</evidence>
<evidence type="ECO:0000256" key="1">
    <source>
        <dbReference type="ARBA" id="ARBA00007358"/>
    </source>
</evidence>
<reference evidence="5 6" key="1">
    <citation type="submission" date="2022-12" db="EMBL/GenBank/DDBJ databases">
        <title>Metagenome assembled genome from gulf of manar.</title>
        <authorList>
            <person name="Kohli P."/>
            <person name="Pk S."/>
            <person name="Venkata Ramana C."/>
            <person name="Sasikala C."/>
        </authorList>
    </citation>
    <scope>NUCLEOTIDE SEQUENCE [LARGE SCALE GENOMIC DNA]</scope>
    <source>
        <strain evidence="5">JB008</strain>
    </source>
</reference>
<evidence type="ECO:0000259" key="3">
    <source>
        <dbReference type="Pfam" id="PF00465"/>
    </source>
</evidence>
<proteinExistence type="inferred from homology"/>
<name>A0AAJ1IJE0_9SPIO</name>
<accession>A0AAJ1IJE0</accession>
<comment type="similarity">
    <text evidence="1">Belongs to the iron-containing alcohol dehydrogenase family.</text>
</comment>
<gene>
    <name evidence="5" type="ORF">PQJ61_15160</name>
</gene>
<dbReference type="InterPro" id="IPR056798">
    <property type="entry name" value="ADH_Fe_C"/>
</dbReference>
<dbReference type="InterPro" id="IPR044731">
    <property type="entry name" value="BDH-like"/>
</dbReference>
<feature type="domain" description="Fe-containing alcohol dehydrogenase-like C-terminal" evidence="4">
    <location>
        <begin position="190"/>
        <end position="384"/>
    </location>
</feature>
<dbReference type="PANTHER" id="PTHR43633">
    <property type="entry name" value="ALCOHOL DEHYDROGENASE YQHD"/>
    <property type="match status" value="1"/>
</dbReference>
<dbReference type="GO" id="GO:0046872">
    <property type="term" value="F:metal ion binding"/>
    <property type="evidence" value="ECO:0007669"/>
    <property type="project" value="InterPro"/>
</dbReference>
<dbReference type="GO" id="GO:1990002">
    <property type="term" value="F:methylglyoxal reductase (NADPH) (acetol producing) activity"/>
    <property type="evidence" value="ECO:0007669"/>
    <property type="project" value="TreeGrafter"/>
</dbReference>